<reference evidence="4" key="1">
    <citation type="submission" date="2024-07" db="EMBL/GenBank/DDBJ databases">
        <title>Two chromosome-level genome assemblies of Korean endemic species Abeliophyllum distichum and Forsythia ovata (Oleaceae).</title>
        <authorList>
            <person name="Jang H."/>
        </authorList>
    </citation>
    <scope>NUCLEOTIDE SEQUENCE [LARGE SCALE GENOMIC DNA]</scope>
</reference>
<dbReference type="AlphaFoldDB" id="A0ABD1USF2"/>
<evidence type="ECO:0000256" key="2">
    <source>
        <dbReference type="SAM" id="MobiDB-lite"/>
    </source>
</evidence>
<dbReference type="Pfam" id="PF00201">
    <property type="entry name" value="UDPGT"/>
    <property type="match status" value="1"/>
</dbReference>
<gene>
    <name evidence="3" type="ORF">Fot_20586</name>
</gene>
<evidence type="ECO:0000256" key="1">
    <source>
        <dbReference type="ARBA" id="ARBA00022679"/>
    </source>
</evidence>
<dbReference type="Gene3D" id="3.40.50.2000">
    <property type="entry name" value="Glycogen Phosphorylase B"/>
    <property type="match status" value="1"/>
</dbReference>
<dbReference type="PANTHER" id="PTHR48045:SF20">
    <property type="entry name" value="UDP-RHAMNOSE:RHAMNOSYLTRANSFERASE 1"/>
    <property type="match status" value="1"/>
</dbReference>
<accession>A0ABD1USF2</accession>
<name>A0ABD1USF2_9LAMI</name>
<dbReference type="PANTHER" id="PTHR48045">
    <property type="entry name" value="UDP-GLYCOSYLTRANSFERASE 72B1"/>
    <property type="match status" value="1"/>
</dbReference>
<dbReference type="EMBL" id="JBFOLJ010000006">
    <property type="protein sequence ID" value="KAL2527985.1"/>
    <property type="molecule type" value="Genomic_DNA"/>
</dbReference>
<proteinExistence type="predicted"/>
<evidence type="ECO:0000313" key="3">
    <source>
        <dbReference type="EMBL" id="KAL2527985.1"/>
    </source>
</evidence>
<comment type="caution">
    <text evidence="3">The sequence shown here is derived from an EMBL/GenBank/DDBJ whole genome shotgun (WGS) entry which is preliminary data.</text>
</comment>
<evidence type="ECO:0000313" key="4">
    <source>
        <dbReference type="Proteomes" id="UP001604277"/>
    </source>
</evidence>
<organism evidence="3 4">
    <name type="scientific">Forsythia ovata</name>
    <dbReference type="NCBI Taxonomy" id="205694"/>
    <lineage>
        <taxon>Eukaryota</taxon>
        <taxon>Viridiplantae</taxon>
        <taxon>Streptophyta</taxon>
        <taxon>Embryophyta</taxon>
        <taxon>Tracheophyta</taxon>
        <taxon>Spermatophyta</taxon>
        <taxon>Magnoliopsida</taxon>
        <taxon>eudicotyledons</taxon>
        <taxon>Gunneridae</taxon>
        <taxon>Pentapetalae</taxon>
        <taxon>asterids</taxon>
        <taxon>lamiids</taxon>
        <taxon>Lamiales</taxon>
        <taxon>Oleaceae</taxon>
        <taxon>Forsythieae</taxon>
        <taxon>Forsythia</taxon>
    </lineage>
</organism>
<sequence>MSHDSVGAILTHCGWSSFIEGLTFGHPLIALPFLVDQGLNARIIADKQIGIEIPKNDEDGSYTKNSVSDSVKLLMVENEGKKFRDKAKEMSAIFGDRELHGGYIDNFINFLENHMIMSNAATIKSMKQRSQMATTRSSSIKGTTVLETIQKE</sequence>
<feature type="region of interest" description="Disordered" evidence="2">
    <location>
        <begin position="133"/>
        <end position="152"/>
    </location>
</feature>
<dbReference type="GO" id="GO:0016740">
    <property type="term" value="F:transferase activity"/>
    <property type="evidence" value="ECO:0007669"/>
    <property type="project" value="UniProtKB-KW"/>
</dbReference>
<dbReference type="Proteomes" id="UP001604277">
    <property type="component" value="Unassembled WGS sequence"/>
</dbReference>
<protein>
    <submittedName>
        <fullName evidence="3">UDP-glycosyltransferase 91A1</fullName>
    </submittedName>
</protein>
<keyword evidence="4" id="KW-1185">Reference proteome</keyword>
<keyword evidence="1" id="KW-0808">Transferase</keyword>
<dbReference type="InterPro" id="IPR002213">
    <property type="entry name" value="UDP_glucos_trans"/>
</dbReference>
<dbReference type="SUPFAM" id="SSF53756">
    <property type="entry name" value="UDP-Glycosyltransferase/glycogen phosphorylase"/>
    <property type="match status" value="1"/>
</dbReference>